<evidence type="ECO:0000256" key="4">
    <source>
        <dbReference type="ARBA" id="ARBA00023004"/>
    </source>
</evidence>
<evidence type="ECO:0000313" key="9">
    <source>
        <dbReference type="Proteomes" id="UP000198654"/>
    </source>
</evidence>
<keyword evidence="1" id="KW-0001">2Fe-2S</keyword>
<evidence type="ECO:0000256" key="3">
    <source>
        <dbReference type="ARBA" id="ARBA00023002"/>
    </source>
</evidence>
<evidence type="ECO:0000256" key="5">
    <source>
        <dbReference type="ARBA" id="ARBA00023014"/>
    </source>
</evidence>
<dbReference type="InterPro" id="IPR017941">
    <property type="entry name" value="Rieske_2Fe-2S"/>
</dbReference>
<evidence type="ECO:0000313" key="8">
    <source>
        <dbReference type="EMBL" id="SDL40088.1"/>
    </source>
</evidence>
<gene>
    <name evidence="8" type="ORF">SAMN05661010_01590</name>
</gene>
<dbReference type="InterPro" id="IPR036922">
    <property type="entry name" value="Rieske_2Fe-2S_sf"/>
</dbReference>
<keyword evidence="5" id="KW-0411">Iron-sulfur</keyword>
<dbReference type="PROSITE" id="PS00570">
    <property type="entry name" value="RING_HYDROXYL_ALPHA"/>
    <property type="match status" value="1"/>
</dbReference>
<dbReference type="GO" id="GO:0051537">
    <property type="term" value="F:2 iron, 2 sulfur cluster binding"/>
    <property type="evidence" value="ECO:0007669"/>
    <property type="project" value="UniProtKB-KW"/>
</dbReference>
<evidence type="ECO:0000259" key="7">
    <source>
        <dbReference type="PROSITE" id="PS51296"/>
    </source>
</evidence>
<proteinExistence type="predicted"/>
<dbReference type="GO" id="GO:0051213">
    <property type="term" value="F:dioxygenase activity"/>
    <property type="evidence" value="ECO:0007669"/>
    <property type="project" value="UniProtKB-KW"/>
</dbReference>
<organism evidence="8 9">
    <name type="scientific">Modicisalibacter muralis</name>
    <dbReference type="NCBI Taxonomy" id="119000"/>
    <lineage>
        <taxon>Bacteria</taxon>
        <taxon>Pseudomonadati</taxon>
        <taxon>Pseudomonadota</taxon>
        <taxon>Gammaproteobacteria</taxon>
        <taxon>Oceanospirillales</taxon>
        <taxon>Halomonadaceae</taxon>
        <taxon>Modicisalibacter</taxon>
    </lineage>
</organism>
<keyword evidence="3" id="KW-0560">Oxidoreductase</keyword>
<feature type="domain" description="Rieske" evidence="7">
    <location>
        <begin position="27"/>
        <end position="134"/>
    </location>
</feature>
<dbReference type="Gene3D" id="3.90.380.10">
    <property type="entry name" value="Naphthalene 1,2-dioxygenase Alpha Subunit, Chain A, domain 1"/>
    <property type="match status" value="1"/>
</dbReference>
<dbReference type="Proteomes" id="UP000198654">
    <property type="component" value="Unassembled WGS sequence"/>
</dbReference>
<accession>A0A1G9JRC0</accession>
<dbReference type="Gene3D" id="2.102.10.10">
    <property type="entry name" value="Rieske [2Fe-2S] iron-sulphur domain"/>
    <property type="match status" value="1"/>
</dbReference>
<keyword evidence="2" id="KW-0479">Metal-binding</keyword>
<dbReference type="SUPFAM" id="SSF50022">
    <property type="entry name" value="ISP domain"/>
    <property type="match status" value="1"/>
</dbReference>
<sequence length="437" mass="49473">MLTQEENDLLCRVEGDAPMGRIMRRHWLPACLSEELAEPDGDPVRVRLLGEDLVAFRDTDGRVGVLDEMCPHRRASLVLGRNEECGLRCLYHGWKMDVEGNVLEMASEPAESKMTEKVKHKAYPTHEAAGFVWVYMGPEEEQPAFTAPVFQPTPETKVSISKVIVDCNWAQILEGAIDSAHSSSLHSTDMVPARIGGAEANDKVWLRPSTDKAPRLQLQKTRFGFRYAALRRPITDARTHDYVRTTLFIAPYTVQIPPNNLYDIAILHVPMDDTHTAFHFIAWGDEATTPDTESWRKFLGTQIGIDLDARFRKFRTRENNYWQDRRIMQLGTSYTGIRGIPNQDIAMWETMGPIADRTHDRLGASDLAIVEFRRQMVQAAKTMQQGGPAIGTSEPRIPHYKLKSFQGVVPKETDWRQLGTAPEETEPYAAEPDTQTQ</sequence>
<evidence type="ECO:0000256" key="1">
    <source>
        <dbReference type="ARBA" id="ARBA00022714"/>
    </source>
</evidence>
<dbReference type="EMBL" id="FNGI01000003">
    <property type="protein sequence ID" value="SDL40088.1"/>
    <property type="molecule type" value="Genomic_DNA"/>
</dbReference>
<protein>
    <submittedName>
        <fullName evidence="8">Phthalate 4,5-dioxygenase oxygenase subunit</fullName>
    </submittedName>
</protein>
<dbReference type="InterPro" id="IPR045623">
    <property type="entry name" value="LigXa_C"/>
</dbReference>
<keyword evidence="8" id="KW-0223">Dioxygenase</keyword>
<dbReference type="RefSeq" id="WP_089727295.1">
    <property type="nucleotide sequence ID" value="NZ_FNGI01000003.1"/>
</dbReference>
<dbReference type="STRING" id="119000.SAMN05661010_01590"/>
<name>A0A1G9JRC0_9GAMM</name>
<dbReference type="AlphaFoldDB" id="A0A1G9JRC0"/>
<dbReference type="SUPFAM" id="SSF55961">
    <property type="entry name" value="Bet v1-like"/>
    <property type="match status" value="1"/>
</dbReference>
<keyword evidence="4" id="KW-0408">Iron</keyword>
<reference evidence="8 9" key="1">
    <citation type="submission" date="2016-10" db="EMBL/GenBank/DDBJ databases">
        <authorList>
            <person name="de Groot N.N."/>
        </authorList>
    </citation>
    <scope>NUCLEOTIDE SEQUENCE [LARGE SCALE GENOMIC DNA]</scope>
    <source>
        <strain evidence="8 9">DSM 14789</strain>
    </source>
</reference>
<keyword evidence="9" id="KW-1185">Reference proteome</keyword>
<dbReference type="PANTHER" id="PTHR21266">
    <property type="entry name" value="IRON-SULFUR DOMAIN CONTAINING PROTEIN"/>
    <property type="match status" value="1"/>
</dbReference>
<dbReference type="GO" id="GO:0005506">
    <property type="term" value="F:iron ion binding"/>
    <property type="evidence" value="ECO:0007669"/>
    <property type="project" value="InterPro"/>
</dbReference>
<dbReference type="CDD" id="cd03479">
    <property type="entry name" value="Rieske_RO_Alpha_PhDO_like"/>
    <property type="match status" value="1"/>
</dbReference>
<dbReference type="PANTHER" id="PTHR21266:SF59">
    <property type="entry name" value="BLR4922 PROTEIN"/>
    <property type="match status" value="1"/>
</dbReference>
<dbReference type="Pfam" id="PF19301">
    <property type="entry name" value="LigXa_C"/>
    <property type="match status" value="1"/>
</dbReference>
<dbReference type="InterPro" id="IPR050584">
    <property type="entry name" value="Cholesterol_7-desaturase"/>
</dbReference>
<evidence type="ECO:0000256" key="2">
    <source>
        <dbReference type="ARBA" id="ARBA00022723"/>
    </source>
</evidence>
<evidence type="ECO:0000256" key="6">
    <source>
        <dbReference type="SAM" id="MobiDB-lite"/>
    </source>
</evidence>
<feature type="region of interest" description="Disordered" evidence="6">
    <location>
        <begin position="411"/>
        <end position="437"/>
    </location>
</feature>
<feature type="compositionally biased region" description="Low complexity" evidence="6">
    <location>
        <begin position="427"/>
        <end position="437"/>
    </location>
</feature>
<dbReference type="PROSITE" id="PS51296">
    <property type="entry name" value="RIESKE"/>
    <property type="match status" value="1"/>
</dbReference>
<dbReference type="InterPro" id="IPR015881">
    <property type="entry name" value="ARHD_Rieske_2Fe_2S"/>
</dbReference>
<dbReference type="Pfam" id="PF00355">
    <property type="entry name" value="Rieske"/>
    <property type="match status" value="1"/>
</dbReference>
<dbReference type="OrthoDB" id="9769355at2"/>